<dbReference type="Pfam" id="PF00092">
    <property type="entry name" value="VWA"/>
    <property type="match status" value="1"/>
</dbReference>
<evidence type="ECO:0000259" key="2">
    <source>
        <dbReference type="PROSITE" id="PS50234"/>
    </source>
</evidence>
<dbReference type="InterPro" id="IPR002035">
    <property type="entry name" value="VWF_A"/>
</dbReference>
<proteinExistence type="predicted"/>
<dbReference type="PROSITE" id="PS50940">
    <property type="entry name" value="CHIT_BIND_II"/>
    <property type="match status" value="1"/>
</dbReference>
<dbReference type="Proteomes" id="UP000694888">
    <property type="component" value="Unplaced"/>
</dbReference>
<feature type="signal peptide" evidence="1">
    <location>
        <begin position="1"/>
        <end position="23"/>
    </location>
</feature>
<feature type="chain" id="PRO_5045273924" evidence="1">
    <location>
        <begin position="24"/>
        <end position="652"/>
    </location>
</feature>
<accession>A0ABM0JXA1</accession>
<evidence type="ECO:0000313" key="5">
    <source>
        <dbReference type="RefSeq" id="XP_005103717.2"/>
    </source>
</evidence>
<dbReference type="Gene3D" id="2.170.140.10">
    <property type="entry name" value="Chitin binding domain"/>
    <property type="match status" value="1"/>
</dbReference>
<feature type="domain" description="Chitin-binding type-2" evidence="3">
    <location>
        <begin position="509"/>
        <end position="570"/>
    </location>
</feature>
<name>A0ABM0JXA1_APLCA</name>
<dbReference type="SMART" id="SM00327">
    <property type="entry name" value="VWA"/>
    <property type="match status" value="1"/>
</dbReference>
<keyword evidence="4" id="KW-1185">Reference proteome</keyword>
<dbReference type="PANTHER" id="PTHR24020">
    <property type="entry name" value="COLLAGEN ALPHA"/>
    <property type="match status" value="1"/>
</dbReference>
<dbReference type="SUPFAM" id="SSF53300">
    <property type="entry name" value="vWA-like"/>
    <property type="match status" value="1"/>
</dbReference>
<gene>
    <name evidence="5" type="primary">LOC101861750</name>
</gene>
<dbReference type="InterPro" id="IPR050525">
    <property type="entry name" value="ECM_Assembly_Org"/>
</dbReference>
<feature type="domain" description="VWFA" evidence="2">
    <location>
        <begin position="180"/>
        <end position="355"/>
    </location>
</feature>
<dbReference type="SUPFAM" id="SSF57625">
    <property type="entry name" value="Invertebrate chitin-binding proteins"/>
    <property type="match status" value="1"/>
</dbReference>
<dbReference type="CDD" id="cd01450">
    <property type="entry name" value="vWFA_subfamily_ECM"/>
    <property type="match status" value="1"/>
</dbReference>
<dbReference type="InterPro" id="IPR036465">
    <property type="entry name" value="vWFA_dom_sf"/>
</dbReference>
<dbReference type="PROSITE" id="PS50234">
    <property type="entry name" value="VWFA"/>
    <property type="match status" value="1"/>
</dbReference>
<reference evidence="5" key="1">
    <citation type="submission" date="2025-08" db="UniProtKB">
        <authorList>
            <consortium name="RefSeq"/>
        </authorList>
    </citation>
    <scope>IDENTIFICATION</scope>
</reference>
<sequence>MTPHGSVGLLLLLSVVSMATSQAVDFTRLPEATGESVVRATVSQIRESCAFQNDYLYLKRLAFVSSEYGEASGSFRPGFHGGIWQISREDYKLTLYMDSTFYDLIRKKLNIEWRKTKWSDLRKPIYSGIAAMLTLERLSPIPRNAKGQAKFFQKNLSGNATLFLDLISQTQRSCDTEELDMAFVLDGSASMTSSEFKESKKFTSLVLRNFYVEPDFVRVSVSTFSDTVTEYIRFLQFITTRSVRKAVFSIRRENGHTNTALALNYLRRFTFTTQGKSRKEAAKIAIIQTDGNSNSRIKTIEAASRLRAAGVTVFAIGIGDGIDSVELEGIASHPTCTHVRKIAVFSELKSLVDDVKDAVCKTNIFQNFNTENKYKCTREKTVMFDVISETTIVARPELGNLNIFGSFKITEPNSAFGDFSSIARAEKPLVIYLDKSDQTLYLSFSANVTHEDHCSSTFIVKAVDSNAMRKTAASTVCITDGHTRKCTDIDYVKSGDYQKVIAPSSSSATRACVEGLVGYQPHPNTTTKYVYCVSKTEAYVVTCPNGFAYLSSQQDCVVPASMDNDTVCRVCSSENWLLGLRNFPVAAKSRLYVNCTAVETCVIKDCGDNLQYYPNDQKCAEASLGSSTWSLHRSQAYIVVVLVLLFLRKLIC</sequence>
<dbReference type="GeneID" id="101861750"/>
<keyword evidence="1" id="KW-0732">Signal</keyword>
<dbReference type="PANTHER" id="PTHR24020:SF20">
    <property type="entry name" value="PH DOMAIN-CONTAINING PROTEIN"/>
    <property type="match status" value="1"/>
</dbReference>
<protein>
    <submittedName>
        <fullName evidence="5">Uncharacterized protein LOC101861750</fullName>
    </submittedName>
</protein>
<dbReference type="InterPro" id="IPR036508">
    <property type="entry name" value="Chitin-bd_dom_sf"/>
</dbReference>
<evidence type="ECO:0000313" key="4">
    <source>
        <dbReference type="Proteomes" id="UP000694888"/>
    </source>
</evidence>
<dbReference type="RefSeq" id="XP_005103717.2">
    <property type="nucleotide sequence ID" value="XM_005103660.3"/>
</dbReference>
<evidence type="ECO:0000256" key="1">
    <source>
        <dbReference type="SAM" id="SignalP"/>
    </source>
</evidence>
<evidence type="ECO:0000259" key="3">
    <source>
        <dbReference type="PROSITE" id="PS50940"/>
    </source>
</evidence>
<organism evidence="4 5">
    <name type="scientific">Aplysia californica</name>
    <name type="common">California sea hare</name>
    <dbReference type="NCBI Taxonomy" id="6500"/>
    <lineage>
        <taxon>Eukaryota</taxon>
        <taxon>Metazoa</taxon>
        <taxon>Spiralia</taxon>
        <taxon>Lophotrochozoa</taxon>
        <taxon>Mollusca</taxon>
        <taxon>Gastropoda</taxon>
        <taxon>Heterobranchia</taxon>
        <taxon>Euthyneura</taxon>
        <taxon>Tectipleura</taxon>
        <taxon>Aplysiida</taxon>
        <taxon>Aplysioidea</taxon>
        <taxon>Aplysiidae</taxon>
        <taxon>Aplysia</taxon>
    </lineage>
</organism>
<dbReference type="Gene3D" id="3.40.50.410">
    <property type="entry name" value="von Willebrand factor, type A domain"/>
    <property type="match status" value="1"/>
</dbReference>
<dbReference type="InterPro" id="IPR002557">
    <property type="entry name" value="Chitin-bd_dom"/>
</dbReference>